<evidence type="ECO:0000313" key="3">
    <source>
        <dbReference type="Proteomes" id="UP000736335"/>
    </source>
</evidence>
<evidence type="ECO:0000256" key="1">
    <source>
        <dbReference type="SAM" id="MobiDB-lite"/>
    </source>
</evidence>
<feature type="compositionally biased region" description="Polar residues" evidence="1">
    <location>
        <begin position="28"/>
        <end position="44"/>
    </location>
</feature>
<accession>A0A9P6HQM0</accession>
<keyword evidence="3" id="KW-1185">Reference proteome</keyword>
<sequence>MLPYARTPSLEYRLSSDYLDDYELDSEPSQNTRPSPVLSKNRSVSVMDDPDVQNLYGANPVFRNSLAPGSSFHRPGTNATSRHHSRYPDDLKTRSHISVSSDGPDVTNVSSRRHSRYPDVLKTHSHISISSDGPDVTDVELANFELRKEVTNLKLEVAMLRGQLAGVNGVVNLIEKTVQTTGDNVKLMVDRVMSNIPAPVDAKPNAPFSNPAELNRDHYPLVKWWAQGSYQATKNGNDPKDNEAGPTISLYMQDENGVAIPAGIKSALRRDLFAYWNGYESRKKGSLSGNIRGKILSGTWYF</sequence>
<evidence type="ECO:0000313" key="2">
    <source>
        <dbReference type="EMBL" id="KAF9792969.1"/>
    </source>
</evidence>
<gene>
    <name evidence="2" type="ORF">BJ322DRAFT_1103413</name>
</gene>
<comment type="caution">
    <text evidence="2">The sequence shown here is derived from an EMBL/GenBank/DDBJ whole genome shotgun (WGS) entry which is preliminary data.</text>
</comment>
<name>A0A9P6HQM0_9AGAM</name>
<feature type="region of interest" description="Disordered" evidence="1">
    <location>
        <begin position="23"/>
        <end position="44"/>
    </location>
</feature>
<protein>
    <submittedName>
        <fullName evidence="2">Uncharacterized protein</fullName>
    </submittedName>
</protein>
<dbReference type="EMBL" id="WIUZ02000001">
    <property type="protein sequence ID" value="KAF9792969.1"/>
    <property type="molecule type" value="Genomic_DNA"/>
</dbReference>
<dbReference type="AlphaFoldDB" id="A0A9P6HQM0"/>
<reference evidence="2" key="1">
    <citation type="journal article" date="2020" name="Nat. Commun.">
        <title>Large-scale genome sequencing of mycorrhizal fungi provides insights into the early evolution of symbiotic traits.</title>
        <authorList>
            <person name="Miyauchi S."/>
            <person name="Kiss E."/>
            <person name="Kuo A."/>
            <person name="Drula E."/>
            <person name="Kohler A."/>
            <person name="Sanchez-Garcia M."/>
            <person name="Morin E."/>
            <person name="Andreopoulos B."/>
            <person name="Barry K.W."/>
            <person name="Bonito G."/>
            <person name="Buee M."/>
            <person name="Carver A."/>
            <person name="Chen C."/>
            <person name="Cichocki N."/>
            <person name="Clum A."/>
            <person name="Culley D."/>
            <person name="Crous P.W."/>
            <person name="Fauchery L."/>
            <person name="Girlanda M."/>
            <person name="Hayes R.D."/>
            <person name="Keri Z."/>
            <person name="LaButti K."/>
            <person name="Lipzen A."/>
            <person name="Lombard V."/>
            <person name="Magnuson J."/>
            <person name="Maillard F."/>
            <person name="Murat C."/>
            <person name="Nolan M."/>
            <person name="Ohm R.A."/>
            <person name="Pangilinan J."/>
            <person name="Pereira M.F."/>
            <person name="Perotto S."/>
            <person name="Peter M."/>
            <person name="Pfister S."/>
            <person name="Riley R."/>
            <person name="Sitrit Y."/>
            <person name="Stielow J.B."/>
            <person name="Szollosi G."/>
            <person name="Zifcakova L."/>
            <person name="Stursova M."/>
            <person name="Spatafora J.W."/>
            <person name="Tedersoo L."/>
            <person name="Vaario L.M."/>
            <person name="Yamada A."/>
            <person name="Yan M."/>
            <person name="Wang P."/>
            <person name="Xu J."/>
            <person name="Bruns T."/>
            <person name="Baldrian P."/>
            <person name="Vilgalys R."/>
            <person name="Dunand C."/>
            <person name="Henrissat B."/>
            <person name="Grigoriev I.V."/>
            <person name="Hibbett D."/>
            <person name="Nagy L.G."/>
            <person name="Martin F.M."/>
        </authorList>
    </citation>
    <scope>NUCLEOTIDE SEQUENCE</scope>
    <source>
        <strain evidence="2">UH-Tt-Lm1</strain>
    </source>
</reference>
<proteinExistence type="predicted"/>
<feature type="region of interest" description="Disordered" evidence="1">
    <location>
        <begin position="66"/>
        <end position="113"/>
    </location>
</feature>
<reference evidence="2" key="2">
    <citation type="submission" date="2020-11" db="EMBL/GenBank/DDBJ databases">
        <authorList>
            <consortium name="DOE Joint Genome Institute"/>
            <person name="Kuo A."/>
            <person name="Miyauchi S."/>
            <person name="Kiss E."/>
            <person name="Drula E."/>
            <person name="Kohler A."/>
            <person name="Sanchez-Garcia M."/>
            <person name="Andreopoulos B."/>
            <person name="Barry K.W."/>
            <person name="Bonito G."/>
            <person name="Buee M."/>
            <person name="Carver A."/>
            <person name="Chen C."/>
            <person name="Cichocki N."/>
            <person name="Clum A."/>
            <person name="Culley D."/>
            <person name="Crous P.W."/>
            <person name="Fauchery L."/>
            <person name="Girlanda M."/>
            <person name="Hayes R."/>
            <person name="Keri Z."/>
            <person name="Labutti K."/>
            <person name="Lipzen A."/>
            <person name="Lombard V."/>
            <person name="Magnuson J."/>
            <person name="Maillard F."/>
            <person name="Morin E."/>
            <person name="Murat C."/>
            <person name="Nolan M."/>
            <person name="Ohm R."/>
            <person name="Pangilinan J."/>
            <person name="Pereira M."/>
            <person name="Perotto S."/>
            <person name="Peter M."/>
            <person name="Riley R."/>
            <person name="Sitrit Y."/>
            <person name="Stielow B."/>
            <person name="Szollosi G."/>
            <person name="Zifcakova L."/>
            <person name="Stursova M."/>
            <person name="Spatafora J.W."/>
            <person name="Tedersoo L."/>
            <person name="Vaario L.-M."/>
            <person name="Yamada A."/>
            <person name="Yan M."/>
            <person name="Wang P."/>
            <person name="Xu J."/>
            <person name="Bruns T."/>
            <person name="Baldrian P."/>
            <person name="Vilgalys R."/>
            <person name="Henrissat B."/>
            <person name="Grigoriev I.V."/>
            <person name="Hibbett D."/>
            <person name="Nagy L.G."/>
            <person name="Martin F.M."/>
        </authorList>
    </citation>
    <scope>NUCLEOTIDE SEQUENCE</scope>
    <source>
        <strain evidence="2">UH-Tt-Lm1</strain>
    </source>
</reference>
<organism evidence="2 3">
    <name type="scientific">Thelephora terrestris</name>
    <dbReference type="NCBI Taxonomy" id="56493"/>
    <lineage>
        <taxon>Eukaryota</taxon>
        <taxon>Fungi</taxon>
        <taxon>Dikarya</taxon>
        <taxon>Basidiomycota</taxon>
        <taxon>Agaricomycotina</taxon>
        <taxon>Agaricomycetes</taxon>
        <taxon>Thelephorales</taxon>
        <taxon>Thelephoraceae</taxon>
        <taxon>Thelephora</taxon>
    </lineage>
</organism>
<dbReference type="OrthoDB" id="2681506at2759"/>
<dbReference type="Proteomes" id="UP000736335">
    <property type="component" value="Unassembled WGS sequence"/>
</dbReference>